<comment type="caution">
    <text evidence="3">The sequence shown here is derived from an EMBL/GenBank/DDBJ whole genome shotgun (WGS) entry which is preliminary data.</text>
</comment>
<dbReference type="InterPro" id="IPR052728">
    <property type="entry name" value="O2_lipid_transport_reg"/>
</dbReference>
<dbReference type="EMBL" id="CAJNRD030001114">
    <property type="protein sequence ID" value="CAG5074322.1"/>
    <property type="molecule type" value="Genomic_DNA"/>
</dbReference>
<evidence type="ECO:0000259" key="2">
    <source>
        <dbReference type="SMART" id="SM00703"/>
    </source>
</evidence>
<evidence type="ECO:0000313" key="4">
    <source>
        <dbReference type="Proteomes" id="UP000786811"/>
    </source>
</evidence>
<feature type="transmembrane region" description="Helical" evidence="1">
    <location>
        <begin position="125"/>
        <end position="146"/>
    </location>
</feature>
<feature type="transmembrane region" description="Helical" evidence="1">
    <location>
        <begin position="403"/>
        <end position="425"/>
    </location>
</feature>
<keyword evidence="4" id="KW-1185">Reference proteome</keyword>
<gene>
    <name evidence="3" type="ORF">HICCMSTLAB_LOCUS1019</name>
</gene>
<dbReference type="PANTHER" id="PTHR11161:SF0">
    <property type="entry name" value="O-ACYLTRANSFERASE LIKE PROTEIN"/>
    <property type="match status" value="1"/>
</dbReference>
<keyword evidence="1" id="KW-0472">Membrane</keyword>
<sequence>MAPLSFRLLVFDASTKLPSGIFEGNIRDLGMYDQCIKVNATVGNETIRGKHCIFSLKGNFNVTTLPIDPIMSVCLPATCSPKQVKEKMQKLFNMAEQFLGGREIRVNNTICSEVDAQPWELGAKVTLGVFVGLVTFLLICTFCELLPKFTSINSGLITTLSKFSFIVNGQRILSTKVSKENIPGIAGLKVFSMFWIIFVHAYIHSLSCSMINLGEVESWYYSWRSTHVFVATYSLDTFLAVTGFLTSYLFLKEMAKRRKFNVFMYYLHRYIRLTPAYGALLLFTIYLIPKMSSGALWQPAFNNQSTSCKQDWLPMILYGYNFYYVQGMTCLVHTWYLAMDMQLFWVSPFILYPLYKKPKLGLIILSAAIVASVITPATVVMVNKFSTMISKEQYTDIRMMLKYYVVPYCRAGPWLLGILTGYLIASGSKPPSSGVRIIGWILTFLAFTYGYFTFRIYQQEDYKWNMYWEMFHGIVTKFLSHPIYLPFSRVSYSIYLLHLIIQSIRVYSMRTPIYFSEYQMIIIIIIDVITSFLAAIIFSLVFESPFVILEKLIFSREKPIDRPPEPIQEEITSENGIINHGFGKQVD</sequence>
<feature type="transmembrane region" description="Helical" evidence="1">
    <location>
        <begin position="270"/>
        <end position="288"/>
    </location>
</feature>
<protein>
    <submittedName>
        <fullName evidence="3">Similar to nrf-6: Nose resistant to fluoxetine protein 6 (Caenorhabditis elegans)</fullName>
    </submittedName>
</protein>
<keyword evidence="1" id="KW-1133">Transmembrane helix</keyword>
<proteinExistence type="predicted"/>
<name>A0A8J2E5X0_COTCN</name>
<feature type="transmembrane region" description="Helical" evidence="1">
    <location>
        <begin position="437"/>
        <end position="454"/>
    </location>
</feature>
<feature type="transmembrane region" description="Helical" evidence="1">
    <location>
        <begin position="360"/>
        <end position="382"/>
    </location>
</feature>
<accession>A0A8J2E5X0</accession>
<dbReference type="Proteomes" id="UP000786811">
    <property type="component" value="Unassembled WGS sequence"/>
</dbReference>
<dbReference type="PANTHER" id="PTHR11161">
    <property type="entry name" value="O-ACYLTRANSFERASE"/>
    <property type="match status" value="1"/>
</dbReference>
<reference evidence="3" key="1">
    <citation type="submission" date="2021-04" db="EMBL/GenBank/DDBJ databases">
        <authorList>
            <person name="Chebbi M.A.C M."/>
        </authorList>
    </citation>
    <scope>NUCLEOTIDE SEQUENCE</scope>
</reference>
<organism evidence="3 4">
    <name type="scientific">Cotesia congregata</name>
    <name type="common">Parasitoid wasp</name>
    <name type="synonym">Apanteles congregatus</name>
    <dbReference type="NCBI Taxonomy" id="51543"/>
    <lineage>
        <taxon>Eukaryota</taxon>
        <taxon>Metazoa</taxon>
        <taxon>Ecdysozoa</taxon>
        <taxon>Arthropoda</taxon>
        <taxon>Hexapoda</taxon>
        <taxon>Insecta</taxon>
        <taxon>Pterygota</taxon>
        <taxon>Neoptera</taxon>
        <taxon>Endopterygota</taxon>
        <taxon>Hymenoptera</taxon>
        <taxon>Apocrita</taxon>
        <taxon>Ichneumonoidea</taxon>
        <taxon>Braconidae</taxon>
        <taxon>Microgastrinae</taxon>
        <taxon>Cotesia</taxon>
    </lineage>
</organism>
<dbReference type="Pfam" id="PF20146">
    <property type="entry name" value="NRF"/>
    <property type="match status" value="1"/>
</dbReference>
<dbReference type="Pfam" id="PF01757">
    <property type="entry name" value="Acyl_transf_3"/>
    <property type="match status" value="1"/>
</dbReference>
<dbReference type="OrthoDB" id="207378at2759"/>
<dbReference type="SMART" id="SM00703">
    <property type="entry name" value="NRF"/>
    <property type="match status" value="1"/>
</dbReference>
<dbReference type="AlphaFoldDB" id="A0A8J2E5X0"/>
<evidence type="ECO:0000313" key="3">
    <source>
        <dbReference type="EMBL" id="CAG5074322.1"/>
    </source>
</evidence>
<feature type="transmembrane region" description="Helical" evidence="1">
    <location>
        <begin position="181"/>
        <end position="203"/>
    </location>
</feature>
<feature type="transmembrane region" description="Helical" evidence="1">
    <location>
        <begin position="228"/>
        <end position="250"/>
    </location>
</feature>
<feature type="transmembrane region" description="Helical" evidence="1">
    <location>
        <begin position="520"/>
        <end position="542"/>
    </location>
</feature>
<dbReference type="GO" id="GO:0016747">
    <property type="term" value="F:acyltransferase activity, transferring groups other than amino-acyl groups"/>
    <property type="evidence" value="ECO:0007669"/>
    <property type="project" value="InterPro"/>
</dbReference>
<dbReference type="InterPro" id="IPR006621">
    <property type="entry name" value="Nose-resist-to-fluoxetine_N"/>
</dbReference>
<evidence type="ECO:0000256" key="1">
    <source>
        <dbReference type="SAM" id="Phobius"/>
    </source>
</evidence>
<feature type="domain" description="Nose resistant-to-fluoxetine protein N-terminal" evidence="2">
    <location>
        <begin position="1"/>
        <end position="113"/>
    </location>
</feature>
<dbReference type="InterPro" id="IPR002656">
    <property type="entry name" value="Acyl_transf_3_dom"/>
</dbReference>
<keyword evidence="1" id="KW-0812">Transmembrane</keyword>